<protein>
    <submittedName>
        <fullName evidence="1">Uncharacterized protein</fullName>
    </submittedName>
</protein>
<dbReference type="InParanoid" id="J0LF82"/>
<dbReference type="AlphaFoldDB" id="J0LF82"/>
<dbReference type="KEGG" id="adl:AURDEDRAFT_175101"/>
<reference evidence="2" key="1">
    <citation type="journal article" date="2012" name="Science">
        <title>The Paleozoic origin of enzymatic lignin decomposition reconstructed from 31 fungal genomes.</title>
        <authorList>
            <person name="Floudas D."/>
            <person name="Binder M."/>
            <person name="Riley R."/>
            <person name="Barry K."/>
            <person name="Blanchette R.A."/>
            <person name="Henrissat B."/>
            <person name="Martinez A.T."/>
            <person name="Otillar R."/>
            <person name="Spatafora J.W."/>
            <person name="Yadav J.S."/>
            <person name="Aerts A."/>
            <person name="Benoit I."/>
            <person name="Boyd A."/>
            <person name="Carlson A."/>
            <person name="Copeland A."/>
            <person name="Coutinho P.M."/>
            <person name="de Vries R.P."/>
            <person name="Ferreira P."/>
            <person name="Findley K."/>
            <person name="Foster B."/>
            <person name="Gaskell J."/>
            <person name="Glotzer D."/>
            <person name="Gorecki P."/>
            <person name="Heitman J."/>
            <person name="Hesse C."/>
            <person name="Hori C."/>
            <person name="Igarashi K."/>
            <person name="Jurgens J.A."/>
            <person name="Kallen N."/>
            <person name="Kersten P."/>
            <person name="Kohler A."/>
            <person name="Kuees U."/>
            <person name="Kumar T.K.A."/>
            <person name="Kuo A."/>
            <person name="LaButti K."/>
            <person name="Larrondo L.F."/>
            <person name="Lindquist E."/>
            <person name="Ling A."/>
            <person name="Lombard V."/>
            <person name="Lucas S."/>
            <person name="Lundell T."/>
            <person name="Martin R."/>
            <person name="McLaughlin D.J."/>
            <person name="Morgenstern I."/>
            <person name="Morin E."/>
            <person name="Murat C."/>
            <person name="Nagy L.G."/>
            <person name="Nolan M."/>
            <person name="Ohm R.A."/>
            <person name="Patyshakuliyeva A."/>
            <person name="Rokas A."/>
            <person name="Ruiz-Duenas F.J."/>
            <person name="Sabat G."/>
            <person name="Salamov A."/>
            <person name="Samejima M."/>
            <person name="Schmutz J."/>
            <person name="Slot J.C."/>
            <person name="St John F."/>
            <person name="Stenlid J."/>
            <person name="Sun H."/>
            <person name="Sun S."/>
            <person name="Syed K."/>
            <person name="Tsang A."/>
            <person name="Wiebenga A."/>
            <person name="Young D."/>
            <person name="Pisabarro A."/>
            <person name="Eastwood D.C."/>
            <person name="Martin F."/>
            <person name="Cullen D."/>
            <person name="Grigoriev I.V."/>
            <person name="Hibbett D.S."/>
        </authorList>
    </citation>
    <scope>NUCLEOTIDE SEQUENCE [LARGE SCALE GENOMIC DNA]</scope>
    <source>
        <strain evidence="2">TFB10046</strain>
    </source>
</reference>
<organism evidence="1 2">
    <name type="scientific">Auricularia subglabra (strain TFB-10046 / SS5)</name>
    <name type="common">White-rot fungus</name>
    <name type="synonym">Auricularia delicata (strain TFB10046)</name>
    <dbReference type="NCBI Taxonomy" id="717982"/>
    <lineage>
        <taxon>Eukaryota</taxon>
        <taxon>Fungi</taxon>
        <taxon>Dikarya</taxon>
        <taxon>Basidiomycota</taxon>
        <taxon>Agaricomycotina</taxon>
        <taxon>Agaricomycetes</taxon>
        <taxon>Auriculariales</taxon>
        <taxon>Auriculariaceae</taxon>
        <taxon>Auricularia</taxon>
    </lineage>
</organism>
<accession>J0LF82</accession>
<sequence>MLRTLPDDGLDSQAQVLQCIIESIRADGAKSSYYFSDKSVEELRKILQCDEAFAAAMRTVFEHDFVAAAKSMLLIIRHVCRRPRSNRLHKRVQFAEETSLVDAGDAPENLGSGSASTCPDNSRRVFPPFVLADLRYLPNPFAGSVMTHLTLLAHQHVQKFEGEPDCEVRLAQFLLDSMHKLGLVPAPSVPGINEATLRDCVQRDAAFSESLRALHTDTIYTFVDRFFPIVRYIRFTLLC</sequence>
<evidence type="ECO:0000313" key="2">
    <source>
        <dbReference type="Proteomes" id="UP000006514"/>
    </source>
</evidence>
<dbReference type="EMBL" id="JH687878">
    <property type="protein sequence ID" value="EJD35827.1"/>
    <property type="molecule type" value="Genomic_DNA"/>
</dbReference>
<name>J0LF82_AURST</name>
<dbReference type="Proteomes" id="UP000006514">
    <property type="component" value="Unassembled WGS sequence"/>
</dbReference>
<proteinExistence type="predicted"/>
<evidence type="ECO:0000313" key="1">
    <source>
        <dbReference type="EMBL" id="EJD35827.1"/>
    </source>
</evidence>
<gene>
    <name evidence="1" type="ORF">AURDEDRAFT_175101</name>
</gene>
<keyword evidence="2" id="KW-1185">Reference proteome</keyword>